<dbReference type="NCBIfam" id="TIGR01430">
    <property type="entry name" value="aden_deam"/>
    <property type="match status" value="1"/>
</dbReference>
<evidence type="ECO:0000313" key="9">
    <source>
        <dbReference type="Proteomes" id="UP001470230"/>
    </source>
</evidence>
<name>A0ABR2H7S5_9EUKA</name>
<gene>
    <name evidence="8" type="ORF">M9Y10_026830</name>
</gene>
<organism evidence="8 9">
    <name type="scientific">Tritrichomonas musculus</name>
    <dbReference type="NCBI Taxonomy" id="1915356"/>
    <lineage>
        <taxon>Eukaryota</taxon>
        <taxon>Metamonada</taxon>
        <taxon>Parabasalia</taxon>
        <taxon>Tritrichomonadida</taxon>
        <taxon>Tritrichomonadidae</taxon>
        <taxon>Tritrichomonas</taxon>
    </lineage>
</organism>
<dbReference type="CDD" id="cd01320">
    <property type="entry name" value="ADA"/>
    <property type="match status" value="1"/>
</dbReference>
<dbReference type="SUPFAM" id="SSF51556">
    <property type="entry name" value="Metallo-dependent hydrolases"/>
    <property type="match status" value="2"/>
</dbReference>
<comment type="cofactor">
    <cofactor evidence="1">
        <name>Zn(2+)</name>
        <dbReference type="ChEBI" id="CHEBI:29105"/>
    </cofactor>
</comment>
<dbReference type="EC" id="3.5.4.4" evidence="3"/>
<dbReference type="EMBL" id="JAPFFF010000040">
    <property type="protein sequence ID" value="KAK8841878.1"/>
    <property type="molecule type" value="Genomic_DNA"/>
</dbReference>
<sequence length="745" mass="84585">MSIHLPLEIIRQLPKAELHCHLDGFVRPQTVIDLANEQHVQLPTTDIEELKHLMTAPMDCPDLPTYLQCFDIVNLVMQQPYAITRIFYEACEDAVADGISYIELRFAPALHTKNGYSYSQILEAAIEGCILAEEKLPITPRIICCAMRQMSPEVNAEIADICWRYRHRNVVGFDLAGPEYGFPPQKHVKAFRTIRSNSISVTIHAGEAFGAKSVELALKCSCQRIGHGTRIVEDQRVLDEVIDRRIALECCVSSNVQTKAVKKLEDHPIKKLYDLGVRIVPCTDNPTVSGVTLSGEYYLLQETFNFTLPQLMKMMDFGFRAAFVSPSLKKRLRVEAFVQAIKVLQKNNIDISGLVKNVDYYAKLGLTVPPKFSPPTENPPLTLALLQQMPKCDLDCRFIGSVPLPLLWTFYQELPEKERVDRYDQHLPKFESFEDMQNYILNEDEKNLNMKGKTLCLALLQSERNIREGLNAVLYEAFVDKVVYLELTCCPLLHTKELTAEQVLDIICDVCNKFCENKKDQITVKVVLNANILALTPIEVQKVAELCVAYKDKGVIGFMTTTGEIDEDAMKYFESTFDYLQNNFVPVSIFAGEKVPNSVTCALNRGHARRISGGFKIAQNESLLNDVTSHNNSILVNSSRRMDSAVSGWVKSPSRFFFDFGVRIAFCSIHNTFQNTTRSDQLFRLAQSSGFDALDVLKIIDNTFASIFMHYKAANAYQKMFWNESLKILKENGFKNMMDYTFFKE</sequence>
<feature type="domain" description="Adenosine deaminase" evidence="7">
    <location>
        <begin position="14"/>
        <end position="333"/>
    </location>
</feature>
<evidence type="ECO:0000256" key="6">
    <source>
        <dbReference type="ARBA" id="ARBA00022833"/>
    </source>
</evidence>
<dbReference type="Proteomes" id="UP001470230">
    <property type="component" value="Unassembled WGS sequence"/>
</dbReference>
<reference evidence="8 9" key="1">
    <citation type="submission" date="2024-04" db="EMBL/GenBank/DDBJ databases">
        <title>Tritrichomonas musculus Genome.</title>
        <authorList>
            <person name="Alves-Ferreira E."/>
            <person name="Grigg M."/>
            <person name="Lorenzi H."/>
            <person name="Galac M."/>
        </authorList>
    </citation>
    <scope>NUCLEOTIDE SEQUENCE [LARGE SCALE GENOMIC DNA]</scope>
    <source>
        <strain evidence="8 9">EAF2021</strain>
    </source>
</reference>
<dbReference type="PANTHER" id="PTHR11409:SF43">
    <property type="entry name" value="ADENOSINE DEAMINASE"/>
    <property type="match status" value="1"/>
</dbReference>
<dbReference type="InterPro" id="IPR032466">
    <property type="entry name" value="Metal_Hydrolase"/>
</dbReference>
<evidence type="ECO:0000256" key="1">
    <source>
        <dbReference type="ARBA" id="ARBA00001947"/>
    </source>
</evidence>
<keyword evidence="4" id="KW-0479">Metal-binding</keyword>
<feature type="domain" description="Adenosine deaminase" evidence="7">
    <location>
        <begin position="422"/>
        <end position="712"/>
    </location>
</feature>
<dbReference type="InterPro" id="IPR006330">
    <property type="entry name" value="Ado/ade_deaminase"/>
</dbReference>
<keyword evidence="5" id="KW-0378">Hydrolase</keyword>
<keyword evidence="9" id="KW-1185">Reference proteome</keyword>
<evidence type="ECO:0000313" key="8">
    <source>
        <dbReference type="EMBL" id="KAK8841878.1"/>
    </source>
</evidence>
<accession>A0ABR2H7S5</accession>
<dbReference type="Pfam" id="PF00962">
    <property type="entry name" value="A_deaminase"/>
    <property type="match status" value="2"/>
</dbReference>
<protein>
    <recommendedName>
        <fullName evidence="3">adenosine deaminase</fullName>
        <ecNumber evidence="3">3.5.4.4</ecNumber>
    </recommendedName>
</protein>
<dbReference type="Gene3D" id="3.20.20.140">
    <property type="entry name" value="Metal-dependent hydrolases"/>
    <property type="match status" value="2"/>
</dbReference>
<keyword evidence="6" id="KW-0862">Zinc</keyword>
<evidence type="ECO:0000256" key="5">
    <source>
        <dbReference type="ARBA" id="ARBA00022801"/>
    </source>
</evidence>
<proteinExistence type="inferred from homology"/>
<evidence type="ECO:0000259" key="7">
    <source>
        <dbReference type="Pfam" id="PF00962"/>
    </source>
</evidence>
<dbReference type="PANTHER" id="PTHR11409">
    <property type="entry name" value="ADENOSINE DEAMINASE"/>
    <property type="match status" value="1"/>
</dbReference>
<evidence type="ECO:0000256" key="3">
    <source>
        <dbReference type="ARBA" id="ARBA00012784"/>
    </source>
</evidence>
<comment type="caution">
    <text evidence="8">The sequence shown here is derived from an EMBL/GenBank/DDBJ whole genome shotgun (WGS) entry which is preliminary data.</text>
</comment>
<comment type="similarity">
    <text evidence="2">Belongs to the metallo-dependent hydrolases superfamily. Adenosine and AMP deaminases family.</text>
</comment>
<evidence type="ECO:0000256" key="2">
    <source>
        <dbReference type="ARBA" id="ARBA00006676"/>
    </source>
</evidence>
<dbReference type="InterPro" id="IPR001365">
    <property type="entry name" value="A_deaminase_dom"/>
</dbReference>
<evidence type="ECO:0000256" key="4">
    <source>
        <dbReference type="ARBA" id="ARBA00022723"/>
    </source>
</evidence>